<feature type="compositionally biased region" description="Basic and acidic residues" evidence="2">
    <location>
        <begin position="1388"/>
        <end position="1400"/>
    </location>
</feature>
<keyword evidence="1" id="KW-0175">Coiled coil</keyword>
<keyword evidence="5" id="KW-1185">Reference proteome</keyword>
<dbReference type="Gene3D" id="3.40.50.300">
    <property type="entry name" value="P-loop containing nucleotide triphosphate hydrolases"/>
    <property type="match status" value="2"/>
</dbReference>
<dbReference type="InterPro" id="IPR025103">
    <property type="entry name" value="DUF4011"/>
</dbReference>
<dbReference type="GO" id="GO:0043139">
    <property type="term" value="F:5'-3' DNA helicase activity"/>
    <property type="evidence" value="ECO:0007669"/>
    <property type="project" value="TreeGrafter"/>
</dbReference>
<dbReference type="PANTHER" id="PTHR43788:SF8">
    <property type="entry name" value="DNA-BINDING PROTEIN SMUBP-2"/>
    <property type="match status" value="1"/>
</dbReference>
<organism evidence="4 5">
    <name type="scientific">Sediminivirga luteola</name>
    <dbReference type="NCBI Taxonomy" id="1774748"/>
    <lineage>
        <taxon>Bacteria</taxon>
        <taxon>Bacillati</taxon>
        <taxon>Actinomycetota</taxon>
        <taxon>Actinomycetes</taxon>
        <taxon>Micrococcales</taxon>
        <taxon>Brevibacteriaceae</taxon>
        <taxon>Sediminivirga</taxon>
    </lineage>
</organism>
<dbReference type="InterPro" id="IPR027417">
    <property type="entry name" value="P-loop_NTPase"/>
</dbReference>
<evidence type="ECO:0000256" key="1">
    <source>
        <dbReference type="SAM" id="Coils"/>
    </source>
</evidence>
<reference evidence="4" key="2">
    <citation type="submission" date="2020-09" db="EMBL/GenBank/DDBJ databases">
        <authorList>
            <person name="Sun Q."/>
            <person name="Zhou Y."/>
        </authorList>
    </citation>
    <scope>NUCLEOTIDE SEQUENCE</scope>
    <source>
        <strain evidence="4">CGMCC 1.12785</strain>
    </source>
</reference>
<sequence>MSAQNSDASGTPAGVAEVLAAWKERAAAIGGRDTMLNFRETHDGSIDLSGAHPSGLAQLLAGRATRLSSLVRDHEALAEARRRARAIQSKAEQLIAERALDAAHLAIGIASWSQPEQERGGDLSAPVLLRRVALVPRGQRGDDFELKLADEVVVNPALVRHLSSQHGIEVPVREWTELARARQGFDPNPVFDRLRALTKPVPGFLVLPRLVVSTFADLRGPMLQDPVPLEHPIIAGLAGDEQARARYYSDEVEPSSQGRRAWQPLDYRPTGAGSVALSTALAAGDEDPEAGFADDFAAAAAVPAPRPLQDRDPREELLVVDVDGDQQHVIDRARQGESMVVDTPPGTGATQLAVAATAALAHDGNRVLFLAQDSDALDAYAARLAEAGLEDFALDSRLTRAQLRRRLISRIAVNERTEWPDVERLAERHGQLRAELASHADALHRVWDPWGVSVFDTMQHLARLTSVQPSPETSVRLSEELLTKTKEELQELKADLLEFSRLGAFTMDSSDTVWFGARISTAEEAEDASRTAREAAADYLPPLMETMPGLLREAGFGPARTVAEWGTALETLMRIRRSLDSFSSEVYEHSLDDLIHATANPRERAESGVEMKRSERSRLKKVAREYVRPGAHVPELHEALVQVKKEKTAWLALAEKPGVPRLPKGLAEAHARYTALAAKLNRLEPVLETTPDGGDLAHMQVEELQARLQALGEEQGALDELPARFELDRRLRGAGLSELMEDLRERRVPHELVADEFDLAWWASVLQAMARSDSAVGGHDGDHMHKIAGEFRLADAAVIEQGHNRLLWRLSRMWREVIATRPDQAKRLKAALLSGDPDLRELVAEAPEVTGVLAPVWMMSPLHVAAQLPPGPFFDTVIVADAGRISVAEALPALARARQVIALGDDRLLGPGEFRVGAERRRDYFAEAPPTTEPSLYGELSEFLPTRRLRTSYRVSPPGLVDFANRHFYDSQIATLPYAFTGDGSGLEFSYVAEGIGVPGTSTGQVESPEAEVDRVVQLVMRHARQNTRQSLAVITVSQAHAQRIAVAIRNAIRDYPYVASFFTAGRKEPFVVTHCERIHGMARDAVIFSLGYGRTRHGRVIHKLGPLSQPGSERYLAAAITRARRKLTVVSSIDPDDLDISRLSHGAALLPAILKEAAAGGITAEPAQPGDPRDPLLYDIAERLLRKGVVAQENYAGIDLAVANSLGEEHGMIVAVESDGLNYVSIGSVRERERRRPEQLARRGWRHVRVWSTDAFVEPQAEADRIFSVWRETVEELSPKAVLDASRTAAQVLNRRGTRPRMRVGIPIHKCDPADVDAMVDWIQSDDVVRDDEELREQLRQALAQKARTPVVEHALDEAVRRYRRRAAGLEPETPGTADAQAGSHAGHADAGGRGDGDA</sequence>
<dbReference type="SUPFAM" id="SSF52540">
    <property type="entry name" value="P-loop containing nucleoside triphosphate hydrolases"/>
    <property type="match status" value="1"/>
</dbReference>
<feature type="region of interest" description="Disordered" evidence="2">
    <location>
        <begin position="1365"/>
        <end position="1400"/>
    </location>
</feature>
<dbReference type="Proteomes" id="UP000616114">
    <property type="component" value="Unassembled WGS sequence"/>
</dbReference>
<evidence type="ECO:0000259" key="3">
    <source>
        <dbReference type="Pfam" id="PF18741"/>
    </source>
</evidence>
<feature type="coiled-coil region" evidence="1">
    <location>
        <begin position="475"/>
        <end position="502"/>
    </location>
</feature>
<accession>A0A8J2TVC9</accession>
<proteinExistence type="predicted"/>
<comment type="caution">
    <text evidence="4">The sequence shown here is derived from an EMBL/GenBank/DDBJ whole genome shotgun (WGS) entry which is preliminary data.</text>
</comment>
<gene>
    <name evidence="4" type="ORF">GCM10011333_03200</name>
</gene>
<evidence type="ECO:0000256" key="2">
    <source>
        <dbReference type="SAM" id="MobiDB-lite"/>
    </source>
</evidence>
<evidence type="ECO:0000313" key="4">
    <source>
        <dbReference type="EMBL" id="GGA03797.1"/>
    </source>
</evidence>
<protein>
    <recommendedName>
        <fullName evidence="3">Restriction endonuclease type II-like domain-containing protein</fullName>
    </recommendedName>
</protein>
<dbReference type="Pfam" id="PF18741">
    <property type="entry name" value="MTES_1575"/>
    <property type="match status" value="1"/>
</dbReference>
<name>A0A8J2TVC9_9MICO</name>
<reference evidence="4" key="1">
    <citation type="journal article" date="2014" name="Int. J. Syst. Evol. Microbiol.">
        <title>Complete genome sequence of Corynebacterium casei LMG S-19264T (=DSM 44701T), isolated from a smear-ripened cheese.</title>
        <authorList>
            <consortium name="US DOE Joint Genome Institute (JGI-PGF)"/>
            <person name="Walter F."/>
            <person name="Albersmeier A."/>
            <person name="Kalinowski J."/>
            <person name="Ruckert C."/>
        </authorList>
    </citation>
    <scope>NUCLEOTIDE SEQUENCE</scope>
    <source>
        <strain evidence="4">CGMCC 1.12785</strain>
    </source>
</reference>
<dbReference type="InterPro" id="IPR049468">
    <property type="entry name" value="Restrct_endonuc-II-like_dom"/>
</dbReference>
<dbReference type="EMBL" id="BMFY01000001">
    <property type="protein sequence ID" value="GGA03797.1"/>
    <property type="molecule type" value="Genomic_DNA"/>
</dbReference>
<dbReference type="Pfam" id="PF13195">
    <property type="entry name" value="DUF4011"/>
    <property type="match status" value="1"/>
</dbReference>
<evidence type="ECO:0000313" key="5">
    <source>
        <dbReference type="Proteomes" id="UP000616114"/>
    </source>
</evidence>
<dbReference type="PANTHER" id="PTHR43788">
    <property type="entry name" value="DNA2/NAM7 HELICASE FAMILY MEMBER"/>
    <property type="match status" value="1"/>
</dbReference>
<dbReference type="RefSeq" id="WP_188549159.1">
    <property type="nucleotide sequence ID" value="NZ_BMFY01000001.1"/>
</dbReference>
<dbReference type="InterPro" id="IPR050534">
    <property type="entry name" value="Coronavir_polyprotein_1ab"/>
</dbReference>
<feature type="domain" description="Restriction endonuclease type II-like" evidence="3">
    <location>
        <begin position="1184"/>
        <end position="1268"/>
    </location>
</feature>